<name>A0A2P7MR75_9CYAN</name>
<dbReference type="AlphaFoldDB" id="A0A2P7MR75"/>
<evidence type="ECO:0008006" key="3">
    <source>
        <dbReference type="Google" id="ProtNLM"/>
    </source>
</evidence>
<comment type="caution">
    <text evidence="1">The sequence shown here is derived from an EMBL/GenBank/DDBJ whole genome shotgun (WGS) entry which is preliminary data.</text>
</comment>
<protein>
    <recommendedName>
        <fullName evidence="3">DUF2811 domain-containing protein</fullName>
    </recommendedName>
</protein>
<proteinExistence type="predicted"/>
<dbReference type="Pfam" id="PF10929">
    <property type="entry name" value="DUF2811"/>
    <property type="match status" value="1"/>
</dbReference>
<dbReference type="InterPro" id="IPR021231">
    <property type="entry name" value="DUF2811"/>
</dbReference>
<gene>
    <name evidence="1" type="ORF">C7K55_12040</name>
</gene>
<sequence length="89" mass="10027">MAAERSHLQRCMEQPSCAEGLVEAEAGSISLEAEVPEVLFDGMREFLRSHPQWDQYRLISSALSSFLFQHGCSDKGVSQHYLNGLFLRP</sequence>
<dbReference type="RefSeq" id="WP_106632975.1">
    <property type="nucleotide sequence ID" value="NZ_PXXO01000017.1"/>
</dbReference>
<keyword evidence="2" id="KW-1185">Reference proteome</keyword>
<accession>A0A2P7MR75</accession>
<evidence type="ECO:0000313" key="1">
    <source>
        <dbReference type="EMBL" id="PSJ03721.1"/>
    </source>
</evidence>
<organism evidence="1 2">
    <name type="scientific">Cyanobium usitatum str. Tous</name>
    <dbReference type="NCBI Taxonomy" id="2116684"/>
    <lineage>
        <taxon>Bacteria</taxon>
        <taxon>Bacillati</taxon>
        <taxon>Cyanobacteriota</taxon>
        <taxon>Cyanophyceae</taxon>
        <taxon>Synechococcales</taxon>
        <taxon>Prochlorococcaceae</taxon>
        <taxon>Cyanobium</taxon>
    </lineage>
</organism>
<reference evidence="1 2" key="1">
    <citation type="journal article" date="2018" name="Environ. Microbiol.">
        <title>Ecological and genomic features of two widespread freshwater picocyanobacteria.</title>
        <authorList>
            <person name="Cabello-Yeves P.J."/>
            <person name="Picazo A."/>
            <person name="Camacho A."/>
            <person name="Callieri C."/>
            <person name="Rosselli R."/>
            <person name="Roda-Garcia J.J."/>
            <person name="Coutinho F.H."/>
            <person name="Rodriguez-Valera F."/>
        </authorList>
    </citation>
    <scope>NUCLEOTIDE SEQUENCE [LARGE SCALE GENOMIC DNA]</scope>
    <source>
        <strain evidence="1 2">Tous</strain>
    </source>
</reference>
<dbReference type="Proteomes" id="UP000243002">
    <property type="component" value="Unassembled WGS sequence"/>
</dbReference>
<evidence type="ECO:0000313" key="2">
    <source>
        <dbReference type="Proteomes" id="UP000243002"/>
    </source>
</evidence>
<dbReference type="EMBL" id="PXXO01000017">
    <property type="protein sequence ID" value="PSJ03721.1"/>
    <property type="molecule type" value="Genomic_DNA"/>
</dbReference>
<dbReference type="OrthoDB" id="515579at2"/>